<name>A0ABR2QFN7_9ROSI</name>
<keyword evidence="2" id="KW-1185">Reference proteome</keyword>
<accession>A0ABR2QFN7</accession>
<organism evidence="1 2">
    <name type="scientific">Hibiscus sabdariffa</name>
    <name type="common">roselle</name>
    <dbReference type="NCBI Taxonomy" id="183260"/>
    <lineage>
        <taxon>Eukaryota</taxon>
        <taxon>Viridiplantae</taxon>
        <taxon>Streptophyta</taxon>
        <taxon>Embryophyta</taxon>
        <taxon>Tracheophyta</taxon>
        <taxon>Spermatophyta</taxon>
        <taxon>Magnoliopsida</taxon>
        <taxon>eudicotyledons</taxon>
        <taxon>Gunneridae</taxon>
        <taxon>Pentapetalae</taxon>
        <taxon>rosids</taxon>
        <taxon>malvids</taxon>
        <taxon>Malvales</taxon>
        <taxon>Malvaceae</taxon>
        <taxon>Malvoideae</taxon>
        <taxon>Hibiscus</taxon>
    </lineage>
</organism>
<evidence type="ECO:0000313" key="1">
    <source>
        <dbReference type="EMBL" id="KAK8999492.1"/>
    </source>
</evidence>
<protein>
    <submittedName>
        <fullName evidence="1">Uncharacterized protein</fullName>
    </submittedName>
</protein>
<reference evidence="1 2" key="1">
    <citation type="journal article" date="2024" name="G3 (Bethesda)">
        <title>Genome assembly of Hibiscus sabdariffa L. provides insights into metabolisms of medicinal natural products.</title>
        <authorList>
            <person name="Kim T."/>
        </authorList>
    </citation>
    <scope>NUCLEOTIDE SEQUENCE [LARGE SCALE GENOMIC DNA]</scope>
    <source>
        <strain evidence="1">TK-2024</strain>
        <tissue evidence="1">Old leaves</tissue>
    </source>
</reference>
<dbReference type="Proteomes" id="UP001396334">
    <property type="component" value="Unassembled WGS sequence"/>
</dbReference>
<proteinExistence type="predicted"/>
<comment type="caution">
    <text evidence="1">The sequence shown here is derived from an EMBL/GenBank/DDBJ whole genome shotgun (WGS) entry which is preliminary data.</text>
</comment>
<evidence type="ECO:0000313" key="2">
    <source>
        <dbReference type="Proteomes" id="UP001396334"/>
    </source>
</evidence>
<gene>
    <name evidence="1" type="ORF">V6N11_070654</name>
</gene>
<sequence length="67" mass="7603">MKHEHNETTSSLRGHINSLMAEMNYKDCILRNWEVRYNGTKHCDARKEETANLIARSSANIGVPGTT</sequence>
<dbReference type="EMBL" id="JBBPBN010000040">
    <property type="protein sequence ID" value="KAK8999492.1"/>
    <property type="molecule type" value="Genomic_DNA"/>
</dbReference>